<evidence type="ECO:0000256" key="4">
    <source>
        <dbReference type="PROSITE-ProRule" id="PRU00175"/>
    </source>
</evidence>
<dbReference type="Proteomes" id="UP000015105">
    <property type="component" value="Chromosome 7D"/>
</dbReference>
<reference evidence="6" key="3">
    <citation type="journal article" date="2017" name="Nature">
        <title>Genome sequence of the progenitor of the wheat D genome Aegilops tauschii.</title>
        <authorList>
            <person name="Luo M.C."/>
            <person name="Gu Y.Q."/>
            <person name="Puiu D."/>
            <person name="Wang H."/>
            <person name="Twardziok S.O."/>
            <person name="Deal K.R."/>
            <person name="Huo N."/>
            <person name="Zhu T."/>
            <person name="Wang L."/>
            <person name="Wang Y."/>
            <person name="McGuire P.E."/>
            <person name="Liu S."/>
            <person name="Long H."/>
            <person name="Ramasamy R.K."/>
            <person name="Rodriguez J.C."/>
            <person name="Van S.L."/>
            <person name="Yuan L."/>
            <person name="Wang Z."/>
            <person name="Xia Z."/>
            <person name="Xiao L."/>
            <person name="Anderson O.D."/>
            <person name="Ouyang S."/>
            <person name="Liang Y."/>
            <person name="Zimin A.V."/>
            <person name="Pertea G."/>
            <person name="Qi P."/>
            <person name="Bennetzen J.L."/>
            <person name="Dai X."/>
            <person name="Dawson M.W."/>
            <person name="Muller H.G."/>
            <person name="Kugler K."/>
            <person name="Rivarola-Duarte L."/>
            <person name="Spannagl M."/>
            <person name="Mayer K.F.X."/>
            <person name="Lu F.H."/>
            <person name="Bevan M.W."/>
            <person name="Leroy P."/>
            <person name="Li P."/>
            <person name="You F.M."/>
            <person name="Sun Q."/>
            <person name="Liu Z."/>
            <person name="Lyons E."/>
            <person name="Wicker T."/>
            <person name="Salzberg S.L."/>
            <person name="Devos K.M."/>
            <person name="Dvorak J."/>
        </authorList>
    </citation>
    <scope>NUCLEOTIDE SEQUENCE [LARGE SCALE GENOMIC DNA]</scope>
    <source>
        <strain evidence="6">cv. AL8/78</strain>
    </source>
</reference>
<evidence type="ECO:0000313" key="7">
    <source>
        <dbReference type="Proteomes" id="UP000015105"/>
    </source>
</evidence>
<dbReference type="GO" id="GO:0005737">
    <property type="term" value="C:cytoplasm"/>
    <property type="evidence" value="ECO:0007669"/>
    <property type="project" value="TreeGrafter"/>
</dbReference>
<dbReference type="PANTHER" id="PTHR15710:SF88">
    <property type="entry name" value="RING-TYPE DOMAIN-CONTAINING PROTEIN"/>
    <property type="match status" value="1"/>
</dbReference>
<accession>A0A453QL89</accession>
<protein>
    <recommendedName>
        <fullName evidence="5">RING-type domain-containing protein</fullName>
    </recommendedName>
</protein>
<dbReference type="SUPFAM" id="SSF57850">
    <property type="entry name" value="RING/U-box"/>
    <property type="match status" value="1"/>
</dbReference>
<dbReference type="STRING" id="200361.A0A453QL89"/>
<reference evidence="6" key="4">
    <citation type="submission" date="2019-03" db="UniProtKB">
        <authorList>
            <consortium name="EnsemblPlants"/>
        </authorList>
    </citation>
    <scope>IDENTIFICATION</scope>
</reference>
<evidence type="ECO:0000313" key="6">
    <source>
        <dbReference type="EnsemblPlants" id="AET7Gv20225800.1"/>
    </source>
</evidence>
<reference evidence="6" key="5">
    <citation type="journal article" date="2021" name="G3 (Bethesda)">
        <title>Aegilops tauschii genome assembly Aet v5.0 features greater sequence contiguity and improved annotation.</title>
        <authorList>
            <person name="Wang L."/>
            <person name="Zhu T."/>
            <person name="Rodriguez J.C."/>
            <person name="Deal K.R."/>
            <person name="Dubcovsky J."/>
            <person name="McGuire P.E."/>
            <person name="Lux T."/>
            <person name="Spannagl M."/>
            <person name="Mayer K.F.X."/>
            <person name="Baldrich P."/>
            <person name="Meyers B.C."/>
            <person name="Huo N."/>
            <person name="Gu Y.Q."/>
            <person name="Zhou H."/>
            <person name="Devos K.M."/>
            <person name="Bennetzen J.L."/>
            <person name="Unver T."/>
            <person name="Budak H."/>
            <person name="Gulick P.J."/>
            <person name="Galiba G."/>
            <person name="Kalapos B."/>
            <person name="Nelson D.R."/>
            <person name="Li P."/>
            <person name="You F.M."/>
            <person name="Luo M.C."/>
            <person name="Dvorak J."/>
        </authorList>
    </citation>
    <scope>NUCLEOTIDE SEQUENCE [LARGE SCALE GENOMIC DNA]</scope>
    <source>
        <strain evidence="6">cv. AL8/78</strain>
    </source>
</reference>
<evidence type="ECO:0000256" key="2">
    <source>
        <dbReference type="ARBA" id="ARBA00022771"/>
    </source>
</evidence>
<reference evidence="7" key="2">
    <citation type="journal article" date="2017" name="Nat. Plants">
        <title>The Aegilops tauschii genome reveals multiple impacts of transposons.</title>
        <authorList>
            <person name="Zhao G."/>
            <person name="Zou C."/>
            <person name="Li K."/>
            <person name="Wang K."/>
            <person name="Li T."/>
            <person name="Gao L."/>
            <person name="Zhang X."/>
            <person name="Wang H."/>
            <person name="Yang Z."/>
            <person name="Liu X."/>
            <person name="Jiang W."/>
            <person name="Mao L."/>
            <person name="Kong X."/>
            <person name="Jiao Y."/>
            <person name="Jia J."/>
        </authorList>
    </citation>
    <scope>NUCLEOTIDE SEQUENCE [LARGE SCALE GENOMIC DNA]</scope>
    <source>
        <strain evidence="7">cv. AL8/78</strain>
    </source>
</reference>
<dbReference type="Gene3D" id="3.30.40.10">
    <property type="entry name" value="Zinc/RING finger domain, C3HC4 (zinc finger)"/>
    <property type="match status" value="1"/>
</dbReference>
<keyword evidence="1" id="KW-0479">Metal-binding</keyword>
<dbReference type="Pfam" id="PF13639">
    <property type="entry name" value="zf-RING_2"/>
    <property type="match status" value="1"/>
</dbReference>
<dbReference type="SMART" id="SM00184">
    <property type="entry name" value="RING"/>
    <property type="match status" value="1"/>
</dbReference>
<dbReference type="PANTHER" id="PTHR15710">
    <property type="entry name" value="E3 UBIQUITIN-PROTEIN LIGASE PRAJA"/>
    <property type="match status" value="1"/>
</dbReference>
<dbReference type="EnsemblPlants" id="AET7Gv20225800.1">
    <property type="protein sequence ID" value="AET7Gv20225800.1"/>
    <property type="gene ID" value="AET7Gv20225800"/>
</dbReference>
<name>A0A453QL89_AEGTS</name>
<organism evidence="6 7">
    <name type="scientific">Aegilops tauschii subsp. strangulata</name>
    <name type="common">Goatgrass</name>
    <dbReference type="NCBI Taxonomy" id="200361"/>
    <lineage>
        <taxon>Eukaryota</taxon>
        <taxon>Viridiplantae</taxon>
        <taxon>Streptophyta</taxon>
        <taxon>Embryophyta</taxon>
        <taxon>Tracheophyta</taxon>
        <taxon>Spermatophyta</taxon>
        <taxon>Magnoliopsida</taxon>
        <taxon>Liliopsida</taxon>
        <taxon>Poales</taxon>
        <taxon>Poaceae</taxon>
        <taxon>BOP clade</taxon>
        <taxon>Pooideae</taxon>
        <taxon>Triticodae</taxon>
        <taxon>Triticeae</taxon>
        <taxon>Triticinae</taxon>
        <taxon>Aegilops</taxon>
    </lineage>
</organism>
<dbReference type="GO" id="GO:0008270">
    <property type="term" value="F:zinc ion binding"/>
    <property type="evidence" value="ECO:0007669"/>
    <property type="project" value="UniProtKB-KW"/>
</dbReference>
<keyword evidence="3" id="KW-0862">Zinc</keyword>
<dbReference type="GO" id="GO:0016567">
    <property type="term" value="P:protein ubiquitination"/>
    <property type="evidence" value="ECO:0007669"/>
    <property type="project" value="TreeGrafter"/>
</dbReference>
<dbReference type="GO" id="GO:0061630">
    <property type="term" value="F:ubiquitin protein ligase activity"/>
    <property type="evidence" value="ECO:0007669"/>
    <property type="project" value="TreeGrafter"/>
</dbReference>
<keyword evidence="2 4" id="KW-0863">Zinc-finger</keyword>
<dbReference type="PROSITE" id="PS50089">
    <property type="entry name" value="ZF_RING_2"/>
    <property type="match status" value="1"/>
</dbReference>
<evidence type="ECO:0000256" key="1">
    <source>
        <dbReference type="ARBA" id="ARBA00022723"/>
    </source>
</evidence>
<sequence>CPICMDDDKVLWKETPCRHRFHGRCVEKWLKAKGSCPMCRRQVVTMPTTRSGSWSSQEL</sequence>
<keyword evidence="7" id="KW-1185">Reference proteome</keyword>
<dbReference type="Gramene" id="AET7Gv20225800.1">
    <property type="protein sequence ID" value="AET7Gv20225800.1"/>
    <property type="gene ID" value="AET7Gv20225800"/>
</dbReference>
<proteinExistence type="predicted"/>
<dbReference type="InterPro" id="IPR013083">
    <property type="entry name" value="Znf_RING/FYVE/PHD"/>
</dbReference>
<feature type="domain" description="RING-type" evidence="5">
    <location>
        <begin position="1"/>
        <end position="40"/>
    </location>
</feature>
<dbReference type="AlphaFoldDB" id="A0A453QL89"/>
<evidence type="ECO:0000256" key="3">
    <source>
        <dbReference type="ARBA" id="ARBA00022833"/>
    </source>
</evidence>
<evidence type="ECO:0000259" key="5">
    <source>
        <dbReference type="PROSITE" id="PS50089"/>
    </source>
</evidence>
<reference evidence="7" key="1">
    <citation type="journal article" date="2014" name="Science">
        <title>Ancient hybridizations among the ancestral genomes of bread wheat.</title>
        <authorList>
            <consortium name="International Wheat Genome Sequencing Consortium,"/>
            <person name="Marcussen T."/>
            <person name="Sandve S.R."/>
            <person name="Heier L."/>
            <person name="Spannagl M."/>
            <person name="Pfeifer M."/>
            <person name="Jakobsen K.S."/>
            <person name="Wulff B.B."/>
            <person name="Steuernagel B."/>
            <person name="Mayer K.F."/>
            <person name="Olsen O.A."/>
        </authorList>
    </citation>
    <scope>NUCLEOTIDE SEQUENCE [LARGE SCALE GENOMIC DNA]</scope>
    <source>
        <strain evidence="7">cv. AL8/78</strain>
    </source>
</reference>
<dbReference type="InterPro" id="IPR001841">
    <property type="entry name" value="Znf_RING"/>
</dbReference>